<protein>
    <submittedName>
        <fullName evidence="1">Uncharacterized protein</fullName>
    </submittedName>
</protein>
<gene>
    <name evidence="1" type="ORF">C942_03038</name>
</gene>
<dbReference type="PATRIC" id="fig|1056511.3.peg.3962"/>
<evidence type="ECO:0000313" key="2">
    <source>
        <dbReference type="Proteomes" id="UP000011134"/>
    </source>
</evidence>
<dbReference type="EMBL" id="AMZO01000033">
    <property type="protein sequence ID" value="ELR63959.1"/>
    <property type="molecule type" value="Genomic_DNA"/>
</dbReference>
<dbReference type="AlphaFoldDB" id="L8J8S6"/>
<dbReference type="Proteomes" id="UP000011134">
    <property type="component" value="Unassembled WGS sequence"/>
</dbReference>
<accession>L8J8S6</accession>
<comment type="caution">
    <text evidence="1">The sequence shown here is derived from an EMBL/GenBank/DDBJ whole genome shotgun (WGS) entry which is preliminary data.</text>
</comment>
<keyword evidence="2" id="KW-1185">Reference proteome</keyword>
<evidence type="ECO:0000313" key="1">
    <source>
        <dbReference type="EMBL" id="ELR63959.1"/>
    </source>
</evidence>
<name>L8J8S6_9GAMM</name>
<sequence>MLGDCQQSGEKRSALVDLGGLIDYYTPPEFSVLISAC</sequence>
<organism evidence="1 2">
    <name type="scientific">Photobacterium marinum</name>
    <dbReference type="NCBI Taxonomy" id="1056511"/>
    <lineage>
        <taxon>Bacteria</taxon>
        <taxon>Pseudomonadati</taxon>
        <taxon>Pseudomonadota</taxon>
        <taxon>Gammaproteobacteria</taxon>
        <taxon>Vibrionales</taxon>
        <taxon>Vibrionaceae</taxon>
        <taxon>Photobacterium</taxon>
    </lineage>
</organism>
<proteinExistence type="predicted"/>
<reference evidence="1 2" key="1">
    <citation type="submission" date="2012-12" db="EMBL/GenBank/DDBJ databases">
        <title>Genome Assembly of Photobacterium sp. AK15.</title>
        <authorList>
            <person name="Khatri I."/>
            <person name="Vaidya B."/>
            <person name="Srinivas T.N.R."/>
            <person name="Subramanian S."/>
            <person name="Pinnaka A."/>
        </authorList>
    </citation>
    <scope>NUCLEOTIDE SEQUENCE [LARGE SCALE GENOMIC DNA]</scope>
    <source>
        <strain evidence="1 2">AK15</strain>
    </source>
</reference>